<evidence type="ECO:0000313" key="4">
    <source>
        <dbReference type="Proteomes" id="UP001189122"/>
    </source>
</evidence>
<evidence type="ECO:0000259" key="2">
    <source>
        <dbReference type="Pfam" id="PF07572"/>
    </source>
</evidence>
<keyword evidence="4" id="KW-1185">Reference proteome</keyword>
<dbReference type="InterPro" id="IPR011421">
    <property type="entry name" value="BCNT-C"/>
</dbReference>
<dbReference type="Pfam" id="PF07572">
    <property type="entry name" value="BCNT"/>
    <property type="match status" value="1"/>
</dbReference>
<feature type="region of interest" description="Disordered" evidence="1">
    <location>
        <begin position="1"/>
        <end position="22"/>
    </location>
</feature>
<feature type="compositionally biased region" description="Polar residues" evidence="1">
    <location>
        <begin position="1"/>
        <end position="11"/>
    </location>
</feature>
<feature type="compositionally biased region" description="Low complexity" evidence="1">
    <location>
        <begin position="150"/>
        <end position="168"/>
    </location>
</feature>
<sequence>MLKADQSTSLKGQAEEKERMARVNAVWKRMNSGLPQRERGPAMCPVSTVRGKEARSAALSAVRDVTSAANSAVKGRVEITEVRDFAGEEVEVKKLVDADSKEAARRPRQWLLAHCLDSILEQIKKKQKLSVLDKTKKDWGNTRRTRAWRRSSTPTRRAPTSTSTRSPSYSERFPGVERERDARLPSRRRGGPTCTTMTMHSISPSSLSLFSLSLSLTSLSNDPARS</sequence>
<gene>
    <name evidence="3" type="ORF">SI7747_07010024</name>
</gene>
<dbReference type="EMBL" id="CACRZD030000007">
    <property type="protein sequence ID" value="CAA6663639.1"/>
    <property type="molecule type" value="Genomic_DNA"/>
</dbReference>
<reference evidence="3 4" key="1">
    <citation type="submission" date="2019-12" db="EMBL/GenBank/DDBJ databases">
        <authorList>
            <person name="Scholz U."/>
            <person name="Mascher M."/>
            <person name="Fiebig A."/>
        </authorList>
    </citation>
    <scope>NUCLEOTIDE SEQUENCE</scope>
</reference>
<dbReference type="InterPro" id="IPR027124">
    <property type="entry name" value="Swc5/CFDP1/2"/>
</dbReference>
<protein>
    <recommendedName>
        <fullName evidence="2">BCNT-C domain-containing protein</fullName>
    </recommendedName>
</protein>
<dbReference type="PANTHER" id="PTHR48407">
    <property type="entry name" value="CRANIOFACIAL DEVELOPMENT PROTEIN 1"/>
    <property type="match status" value="1"/>
</dbReference>
<name>A0A7I8J0S2_SPIIN</name>
<evidence type="ECO:0000256" key="1">
    <source>
        <dbReference type="SAM" id="MobiDB-lite"/>
    </source>
</evidence>
<dbReference type="Proteomes" id="UP001189122">
    <property type="component" value="Unassembled WGS sequence"/>
</dbReference>
<feature type="compositionally biased region" description="Basic and acidic residues" evidence="1">
    <location>
        <begin position="174"/>
        <end position="184"/>
    </location>
</feature>
<evidence type="ECO:0000313" key="3">
    <source>
        <dbReference type="EMBL" id="CAA2624141.1"/>
    </source>
</evidence>
<feature type="region of interest" description="Disordered" evidence="1">
    <location>
        <begin position="141"/>
        <end position="200"/>
    </location>
</feature>
<feature type="domain" description="BCNT-C" evidence="2">
    <location>
        <begin position="115"/>
        <end position="141"/>
    </location>
</feature>
<organism evidence="3">
    <name type="scientific">Spirodela intermedia</name>
    <name type="common">Intermediate duckweed</name>
    <dbReference type="NCBI Taxonomy" id="51605"/>
    <lineage>
        <taxon>Eukaryota</taxon>
        <taxon>Viridiplantae</taxon>
        <taxon>Streptophyta</taxon>
        <taxon>Embryophyta</taxon>
        <taxon>Tracheophyta</taxon>
        <taxon>Spermatophyta</taxon>
        <taxon>Magnoliopsida</taxon>
        <taxon>Liliopsida</taxon>
        <taxon>Araceae</taxon>
        <taxon>Lemnoideae</taxon>
        <taxon>Spirodela</taxon>
    </lineage>
</organism>
<proteinExistence type="predicted"/>
<feature type="region of interest" description="Disordered" evidence="1">
    <location>
        <begin position="29"/>
        <end position="48"/>
    </location>
</feature>
<dbReference type="EMBL" id="LR743594">
    <property type="protein sequence ID" value="CAA2624141.1"/>
    <property type="molecule type" value="Genomic_DNA"/>
</dbReference>
<dbReference type="PANTHER" id="PTHR48407:SF1">
    <property type="entry name" value="CRANIOFACIAL DEVELOPMENT PROTEIN 1"/>
    <property type="match status" value="1"/>
</dbReference>
<accession>A0A7I8J0S2</accession>
<dbReference type="AlphaFoldDB" id="A0A7I8J0S2"/>